<dbReference type="GO" id="GO:0005739">
    <property type="term" value="C:mitochondrion"/>
    <property type="evidence" value="ECO:0007669"/>
    <property type="project" value="TreeGrafter"/>
</dbReference>
<feature type="region of interest" description="Disordered" evidence="4">
    <location>
        <begin position="97"/>
        <end position="116"/>
    </location>
</feature>
<dbReference type="OrthoDB" id="1696305at2759"/>
<name>M3K192_CANMX</name>
<evidence type="ECO:0000256" key="3">
    <source>
        <dbReference type="ARBA" id="ARBA00031834"/>
    </source>
</evidence>
<accession>M3K192</accession>
<dbReference type="PANTHER" id="PTHR46434">
    <property type="entry name" value="GENETIC INTERACTOR OF PROHIBITINS 3, MITOCHONDRIAL"/>
    <property type="match status" value="1"/>
</dbReference>
<gene>
    <name evidence="5" type="ORF">G210_0281</name>
</gene>
<dbReference type="AlphaFoldDB" id="M3K192"/>
<dbReference type="HOGENOM" id="CLU_025792_0_0_1"/>
<organism evidence="5 6">
    <name type="scientific">Candida maltosa (strain Xu316)</name>
    <name type="common">Yeast</name>
    <dbReference type="NCBI Taxonomy" id="1245528"/>
    <lineage>
        <taxon>Eukaryota</taxon>
        <taxon>Fungi</taxon>
        <taxon>Dikarya</taxon>
        <taxon>Ascomycota</taxon>
        <taxon>Saccharomycotina</taxon>
        <taxon>Pichiomycetes</taxon>
        <taxon>Debaryomycetaceae</taxon>
        <taxon>Candida/Lodderomyces clade</taxon>
        <taxon>Candida</taxon>
    </lineage>
</organism>
<keyword evidence="6" id="KW-1185">Reference proteome</keyword>
<dbReference type="PANTHER" id="PTHR46434:SF1">
    <property type="entry name" value="GENETIC INTERACTOR OF PROHIBITINS 3, MITOCHONDRIAL"/>
    <property type="match status" value="1"/>
</dbReference>
<evidence type="ECO:0000256" key="2">
    <source>
        <dbReference type="ARBA" id="ARBA00022946"/>
    </source>
</evidence>
<reference evidence="5 6" key="1">
    <citation type="submission" date="2013-02" db="EMBL/GenBank/DDBJ databases">
        <title>Genome sequence of Candida maltosa Xu316, a potential industrial strain for xylitol and ethanol production.</title>
        <authorList>
            <person name="Yu J."/>
            <person name="Wang Q."/>
            <person name="Geng X."/>
            <person name="Bao W."/>
            <person name="He P."/>
            <person name="Cai J."/>
        </authorList>
    </citation>
    <scope>NUCLEOTIDE SEQUENCE [LARGE SCALE GENOMIC DNA]</scope>
    <source>
        <strain evidence="6">Xu316</strain>
    </source>
</reference>
<evidence type="ECO:0000256" key="1">
    <source>
        <dbReference type="ARBA" id="ARBA00018901"/>
    </source>
</evidence>
<dbReference type="eggNOG" id="ENOG502S067">
    <property type="taxonomic scope" value="Eukaryota"/>
</dbReference>
<sequence>MIGRLLQQPTRLFTRHISTRSALFSLHNINCRSCGIQLQDTDSSKPGFFRLPSTEVKPPNPKQLLNKKYDELVKNLSQDDRSLLTSNNFNVSRERQQQQQQAKQMEEDVEPSTQEEITTISPRQRFENMTCIRCRSVQYQSEFNVSSNEFPVSELSEVISKIPSDAPLVYLISGPDFPLGLNPEIFRFRDPSNLYFIMSKTDRLFHKSAQSRYNHMRKFLVRYLKSRYNVPPENIFLASGKESWKMDLLYNFIPTGAYIIGNANSGKSTLVKSLMFKQKINTGDIRIPYQLKAKKKLMDSFNANVGPGTSHVPGYTREIIPIDLEGFKQIHDVPGFTPNPKSKDFYKLLDNKELSRLIKGVYTDKKGADDSRYHSIKGPQVLSLGGVGFIEFPANTLYQFKNVTSLDQYKFSSIEKVESLVGNIPRALDKYFLVKDAGKLADYNRFIIPPFYGSIDLVLEDIGYVVITPVGAKETNELIKVYLHPGIRSIIRQPIINCLRNPLVRKNEDSKAKPQPFDVSTPFHSQLIPADTEVKGKEDDYKRVNEFIPGKKYNDEYVIHEDNKYTFWKEQ</sequence>
<dbReference type="EMBL" id="AOGT01000847">
    <property type="protein sequence ID" value="EMG49045.1"/>
    <property type="molecule type" value="Genomic_DNA"/>
</dbReference>
<dbReference type="InterPro" id="IPR050896">
    <property type="entry name" value="Mito_lipid_metab_GTPase"/>
</dbReference>
<evidence type="ECO:0000313" key="5">
    <source>
        <dbReference type="EMBL" id="EMG49045.1"/>
    </source>
</evidence>
<dbReference type="SUPFAM" id="SSF52540">
    <property type="entry name" value="P-loop containing nucleoside triphosphate hydrolases"/>
    <property type="match status" value="1"/>
</dbReference>
<evidence type="ECO:0000256" key="4">
    <source>
        <dbReference type="SAM" id="MobiDB-lite"/>
    </source>
</evidence>
<dbReference type="InterPro" id="IPR027417">
    <property type="entry name" value="P-loop_NTPase"/>
</dbReference>
<dbReference type="Proteomes" id="UP000011777">
    <property type="component" value="Unassembled WGS sequence"/>
</dbReference>
<comment type="caution">
    <text evidence="5">The sequence shown here is derived from an EMBL/GenBank/DDBJ whole genome shotgun (WGS) entry which is preliminary data.</text>
</comment>
<proteinExistence type="predicted"/>
<dbReference type="OMA" id="IIPPFYG"/>
<dbReference type="STRING" id="1245528.M3K192"/>
<evidence type="ECO:0000313" key="6">
    <source>
        <dbReference type="Proteomes" id="UP000011777"/>
    </source>
</evidence>
<dbReference type="Gene3D" id="3.40.50.300">
    <property type="entry name" value="P-loop containing nucleotide triphosphate hydrolases"/>
    <property type="match status" value="1"/>
</dbReference>
<keyword evidence="2" id="KW-0809">Transit peptide</keyword>
<protein>
    <recommendedName>
        <fullName evidence="1">Genetic interactor of prohibitins 3, mitochondrial</fullName>
    </recommendedName>
    <alternativeName>
        <fullName evidence="3">Found in mitochondrial proteome protein 38</fullName>
    </alternativeName>
</protein>